<gene>
    <name evidence="1" type="ORF">A9A72_123803</name>
</gene>
<dbReference type="Proteomes" id="UP000324282">
    <property type="component" value="Unassembled WGS sequence"/>
</dbReference>
<evidence type="ECO:0000313" key="2">
    <source>
        <dbReference type="Proteomes" id="UP000324282"/>
    </source>
</evidence>
<reference evidence="1 2" key="1">
    <citation type="submission" date="2019-07" db="EMBL/GenBank/DDBJ databases">
        <title>Deep subsurface shale carbon reservoir microbial communities from Ohio and West Virginia, USA.</title>
        <authorList>
            <person name="Wrighton K."/>
        </authorList>
    </citation>
    <scope>NUCLEOTIDE SEQUENCE [LARGE SCALE GENOMIC DNA]</scope>
    <source>
        <strain evidence="1 2">NP_8Ht</strain>
    </source>
</reference>
<comment type="caution">
    <text evidence="1">The sequence shown here is derived from an EMBL/GenBank/DDBJ whole genome shotgun (WGS) entry which is preliminary data.</text>
</comment>
<name>A0A5S5BD91_STUST</name>
<dbReference type="OrthoDB" id="9182432at2"/>
<dbReference type="EMBL" id="VNHQ01000013">
    <property type="protein sequence ID" value="TYP64020.1"/>
    <property type="molecule type" value="Genomic_DNA"/>
</dbReference>
<dbReference type="RefSeq" id="WP_148925625.1">
    <property type="nucleotide sequence ID" value="NZ_VNHQ01000013.1"/>
</dbReference>
<organism evidence="1 2">
    <name type="scientific">Stutzerimonas stutzeri</name>
    <name type="common">Pseudomonas stutzeri</name>
    <dbReference type="NCBI Taxonomy" id="316"/>
    <lineage>
        <taxon>Bacteria</taxon>
        <taxon>Pseudomonadati</taxon>
        <taxon>Pseudomonadota</taxon>
        <taxon>Gammaproteobacteria</taxon>
        <taxon>Pseudomonadales</taxon>
        <taxon>Pseudomonadaceae</taxon>
        <taxon>Stutzerimonas</taxon>
    </lineage>
</organism>
<protein>
    <submittedName>
        <fullName evidence="1">Uncharacterized protein</fullName>
    </submittedName>
</protein>
<dbReference type="AlphaFoldDB" id="A0A5S5BD91"/>
<evidence type="ECO:0000313" key="1">
    <source>
        <dbReference type="EMBL" id="TYP64020.1"/>
    </source>
</evidence>
<accession>A0A5S5BD91</accession>
<proteinExistence type="predicted"/>
<sequence length="240" mass="25908">MKIELLNTPLLSPAEISDLAGNLEAIHSRTLKAIERLNKDVATKKAEIANRWKSANIDAGDKARIAEQETLASVRLIKDKAQAELDGLLKSAGPAHSALVAQRAFYDSPVKVLTRAALGTAQRTAYLQQLAYAGPSELGHLAQVAVSTKNEPLAAAVLSKLDSMPSKDRPVSAQQLAAAMDLPDFKKVAEYLKIGENRLQGILVAIRAWDSGRSNPLNTVSLALRERQIDRSVLEVDDDA</sequence>